<dbReference type="Gene3D" id="1.10.10.10">
    <property type="entry name" value="Winged helix-like DNA-binding domain superfamily/Winged helix DNA-binding domain"/>
    <property type="match status" value="1"/>
</dbReference>
<dbReference type="RefSeq" id="WP_017542359.1">
    <property type="nucleotide sequence ID" value="NZ_BAABKT010000026.1"/>
</dbReference>
<name>A0A841ECZ5_9ACTN</name>
<organism evidence="2 3">
    <name type="scientific">Streptomonospora salina</name>
    <dbReference type="NCBI Taxonomy" id="104205"/>
    <lineage>
        <taxon>Bacteria</taxon>
        <taxon>Bacillati</taxon>
        <taxon>Actinomycetota</taxon>
        <taxon>Actinomycetes</taxon>
        <taxon>Streptosporangiales</taxon>
        <taxon>Nocardiopsidaceae</taxon>
        <taxon>Streptomonospora</taxon>
    </lineage>
</organism>
<dbReference type="InterPro" id="IPR036390">
    <property type="entry name" value="WH_DNA-bd_sf"/>
</dbReference>
<proteinExistence type="predicted"/>
<accession>A0A841ECZ5</accession>
<dbReference type="GO" id="GO:0003677">
    <property type="term" value="F:DNA binding"/>
    <property type="evidence" value="ECO:0007669"/>
    <property type="project" value="UniProtKB-KW"/>
</dbReference>
<dbReference type="InterPro" id="IPR027395">
    <property type="entry name" value="WH_DNA-bd_dom"/>
</dbReference>
<comment type="caution">
    <text evidence="2">The sequence shown here is derived from an EMBL/GenBank/DDBJ whole genome shotgun (WGS) entry which is preliminary data.</text>
</comment>
<evidence type="ECO:0000259" key="1">
    <source>
        <dbReference type="Pfam" id="PF13601"/>
    </source>
</evidence>
<dbReference type="InterPro" id="IPR036388">
    <property type="entry name" value="WH-like_DNA-bd_sf"/>
</dbReference>
<protein>
    <submittedName>
        <fullName evidence="2">DNA-binding MarR family transcriptional regulator</fullName>
    </submittedName>
</protein>
<reference evidence="2 3" key="1">
    <citation type="submission" date="2020-08" db="EMBL/GenBank/DDBJ databases">
        <title>Sequencing the genomes of 1000 actinobacteria strains.</title>
        <authorList>
            <person name="Klenk H.-P."/>
        </authorList>
    </citation>
    <scope>NUCLEOTIDE SEQUENCE [LARGE SCALE GENOMIC DNA]</scope>
    <source>
        <strain evidence="2 3">DSM 44593</strain>
    </source>
</reference>
<keyword evidence="2" id="KW-0238">DNA-binding</keyword>
<dbReference type="SUPFAM" id="SSF46785">
    <property type="entry name" value="Winged helix' DNA-binding domain"/>
    <property type="match status" value="1"/>
</dbReference>
<dbReference type="Proteomes" id="UP000578077">
    <property type="component" value="Unassembled WGS sequence"/>
</dbReference>
<dbReference type="PANTHER" id="PTHR37318">
    <property type="entry name" value="BSL7504 PROTEIN"/>
    <property type="match status" value="1"/>
</dbReference>
<gene>
    <name evidence="2" type="ORF">HNR25_002940</name>
</gene>
<evidence type="ECO:0000313" key="3">
    <source>
        <dbReference type="Proteomes" id="UP000578077"/>
    </source>
</evidence>
<feature type="domain" description="Winged helix DNA-binding" evidence="1">
    <location>
        <begin position="22"/>
        <end position="99"/>
    </location>
</feature>
<dbReference type="PANTHER" id="PTHR37318:SF1">
    <property type="entry name" value="BSL7504 PROTEIN"/>
    <property type="match status" value="1"/>
</dbReference>
<dbReference type="EMBL" id="JACHLY010000001">
    <property type="protein sequence ID" value="MBB5999189.1"/>
    <property type="molecule type" value="Genomic_DNA"/>
</dbReference>
<evidence type="ECO:0000313" key="2">
    <source>
        <dbReference type="EMBL" id="MBB5999189.1"/>
    </source>
</evidence>
<sequence length="117" mass="12474">MTGSDAYEAAGGLDRVIHEPARLLLTTALHSVDGSDFVFLQNLSGLTKGNLSSHLAKLEQAGYIAVTKTGAGRRARTWVELTGTGRAAVTEHWKHLDRLRALADVPHESADRSGTGP</sequence>
<keyword evidence="3" id="KW-1185">Reference proteome</keyword>
<dbReference type="Pfam" id="PF13601">
    <property type="entry name" value="HTH_34"/>
    <property type="match status" value="1"/>
</dbReference>
<dbReference type="AlphaFoldDB" id="A0A841ECZ5"/>